<dbReference type="eggNOG" id="ENOG502QV8Y">
    <property type="taxonomic scope" value="Eukaryota"/>
</dbReference>
<dbReference type="CDD" id="cd00051">
    <property type="entry name" value="EFh"/>
    <property type="match status" value="1"/>
</dbReference>
<evidence type="ECO:0000256" key="10">
    <source>
        <dbReference type="SAM" id="Phobius"/>
    </source>
</evidence>
<dbReference type="PROSITE" id="PS00018">
    <property type="entry name" value="EF_HAND_1"/>
    <property type="match status" value="2"/>
</dbReference>
<keyword evidence="3" id="KW-0050">Antiport</keyword>
<dbReference type="GeneID" id="8240725"/>
<dbReference type="OrthoDB" id="26525at2759"/>
<dbReference type="InterPro" id="IPR011992">
    <property type="entry name" value="EF-hand-dom_pair"/>
</dbReference>
<dbReference type="PANTHER" id="PTHR31503">
    <property type="entry name" value="VACUOLAR CALCIUM ION TRANSPORTER"/>
    <property type="match status" value="1"/>
</dbReference>
<feature type="compositionally biased region" description="Acidic residues" evidence="9">
    <location>
        <begin position="374"/>
        <end position="389"/>
    </location>
</feature>
<evidence type="ECO:0000256" key="9">
    <source>
        <dbReference type="SAM" id="MobiDB-lite"/>
    </source>
</evidence>
<feature type="transmembrane region" description="Helical" evidence="10">
    <location>
        <begin position="499"/>
        <end position="518"/>
    </location>
</feature>
<dbReference type="GO" id="GO:0005509">
    <property type="term" value="F:calcium ion binding"/>
    <property type="evidence" value="ECO:0007669"/>
    <property type="project" value="InterPro"/>
</dbReference>
<dbReference type="Pfam" id="PF01699">
    <property type="entry name" value="Na_Ca_ex"/>
    <property type="match status" value="2"/>
</dbReference>
<dbReference type="InParanoid" id="C1E0B6"/>
<feature type="transmembrane region" description="Helical" evidence="10">
    <location>
        <begin position="156"/>
        <end position="177"/>
    </location>
</feature>
<dbReference type="PROSITE" id="PS50222">
    <property type="entry name" value="EF_HAND_2"/>
    <property type="match status" value="2"/>
</dbReference>
<accession>C1E0B6</accession>
<dbReference type="InterPro" id="IPR044880">
    <property type="entry name" value="NCX_ion-bd_dom_sf"/>
</dbReference>
<feature type="transmembrane region" description="Helical" evidence="10">
    <location>
        <begin position="54"/>
        <end position="80"/>
    </location>
</feature>
<evidence type="ECO:0000256" key="8">
    <source>
        <dbReference type="ARBA" id="ARBA00023136"/>
    </source>
</evidence>
<dbReference type="RefSeq" id="XP_002500016.1">
    <property type="nucleotide sequence ID" value="XM_002499970.1"/>
</dbReference>
<evidence type="ECO:0000313" key="12">
    <source>
        <dbReference type="EMBL" id="ACO61274.1"/>
    </source>
</evidence>
<feature type="transmembrane region" description="Helical" evidence="10">
    <location>
        <begin position="470"/>
        <end position="493"/>
    </location>
</feature>
<feature type="region of interest" description="Disordered" evidence="9">
    <location>
        <begin position="334"/>
        <end position="391"/>
    </location>
</feature>
<sequence>MGDTCTTSGPFGVFPDCEGLGASVFLNLVYGYALLTAAGFISDGSELLLEILSPGLVGGLLLPILGAVPDAAVIIASGLGASKEDAQEQVSVGMGTLAGSTVMLLTIAWGGSLILGRCDLSSRGTAINKTLTPKASITEAANETGVTTDTDTKTNAMVMMASCVTFLVIQIPAWMGMQANKKIDLATAAVALGGLALYCGYQVLFPELQRRKIAAAQAKAARKRGAMFAAHLGNTMGGILVDGEVNVQALNKMFEQFDSDGNNEVDVQELKLALVAMSVTMQDTEITDGDVEVWLKEFDKDGDGLISRAEFCAGMTHWVLEQAKNISVRSRRSSFDGSLRGGSRHELSAARGPAHAGLEPLLGSTPEQDAGEGQGEEDESDVEDEDDEEPMTKSQIIKKAMLFLAIGMAMVTLFADPMVGAVSSLSKALGLPSPFFASFVLTPFASNASELVSSLYFASKKRKKNISLTYSQVYGAVTMNNTMCLGLFMVVMRAQGLEWTFSSETLTILLVTLLVGYLGASRETFKSRLAVPVLALYPLSIALVCFLDFVVGWN</sequence>
<evidence type="ECO:0000256" key="4">
    <source>
        <dbReference type="ARBA" id="ARBA00022692"/>
    </source>
</evidence>
<evidence type="ECO:0000256" key="1">
    <source>
        <dbReference type="ARBA" id="ARBA00004127"/>
    </source>
</evidence>
<dbReference type="GO" id="GO:0005774">
    <property type="term" value="C:vacuolar membrane"/>
    <property type="evidence" value="ECO:0007669"/>
    <property type="project" value="UniProtKB-ARBA"/>
</dbReference>
<dbReference type="SUPFAM" id="SSF47473">
    <property type="entry name" value="EF-hand"/>
    <property type="match status" value="1"/>
</dbReference>
<reference evidence="12 13" key="1">
    <citation type="journal article" date="2009" name="Science">
        <title>Green evolution and dynamic adaptations revealed by genomes of the marine picoeukaryotes Micromonas.</title>
        <authorList>
            <person name="Worden A.Z."/>
            <person name="Lee J.H."/>
            <person name="Mock T."/>
            <person name="Rouze P."/>
            <person name="Simmons M.P."/>
            <person name="Aerts A.L."/>
            <person name="Allen A.E."/>
            <person name="Cuvelier M.L."/>
            <person name="Derelle E."/>
            <person name="Everett M.V."/>
            <person name="Foulon E."/>
            <person name="Grimwood J."/>
            <person name="Gundlach H."/>
            <person name="Henrissat B."/>
            <person name="Napoli C."/>
            <person name="McDonald S.M."/>
            <person name="Parker M.S."/>
            <person name="Rombauts S."/>
            <person name="Salamov A."/>
            <person name="Von Dassow P."/>
            <person name="Badger J.H."/>
            <person name="Coutinho P.M."/>
            <person name="Demir E."/>
            <person name="Dubchak I."/>
            <person name="Gentemann C."/>
            <person name="Eikrem W."/>
            <person name="Gready J.E."/>
            <person name="John U."/>
            <person name="Lanier W."/>
            <person name="Lindquist E.A."/>
            <person name="Lucas S."/>
            <person name="Mayer K.F."/>
            <person name="Moreau H."/>
            <person name="Not F."/>
            <person name="Otillar R."/>
            <person name="Panaud O."/>
            <person name="Pangilinan J."/>
            <person name="Paulsen I."/>
            <person name="Piegu B."/>
            <person name="Poliakov A."/>
            <person name="Robbens S."/>
            <person name="Schmutz J."/>
            <person name="Toulza E."/>
            <person name="Wyss T."/>
            <person name="Zelensky A."/>
            <person name="Zhou K."/>
            <person name="Armbrust E.V."/>
            <person name="Bhattacharya D."/>
            <person name="Goodenough U.W."/>
            <person name="Van de Peer Y."/>
            <person name="Grigoriev I.V."/>
        </authorList>
    </citation>
    <scope>NUCLEOTIDE SEQUENCE [LARGE SCALE GENOMIC DNA]</scope>
    <source>
        <strain evidence="13">RCC299 / NOUM17</strain>
    </source>
</reference>
<dbReference type="SMART" id="SM00054">
    <property type="entry name" value="EFh"/>
    <property type="match status" value="2"/>
</dbReference>
<dbReference type="FunCoup" id="C1E0B6">
    <property type="interactions" value="408"/>
</dbReference>
<evidence type="ECO:0000259" key="11">
    <source>
        <dbReference type="PROSITE" id="PS50222"/>
    </source>
</evidence>
<dbReference type="Pfam" id="PF13499">
    <property type="entry name" value="EF-hand_7"/>
    <property type="match status" value="1"/>
</dbReference>
<feature type="transmembrane region" description="Helical" evidence="10">
    <location>
        <begin position="530"/>
        <end position="553"/>
    </location>
</feature>
<keyword evidence="4 10" id="KW-0812">Transmembrane</keyword>
<feature type="transmembrane region" description="Helical" evidence="10">
    <location>
        <begin position="435"/>
        <end position="458"/>
    </location>
</feature>
<dbReference type="AlphaFoldDB" id="C1E0B6"/>
<comment type="subcellular location">
    <subcellularLocation>
        <location evidence="1">Endomembrane system</location>
        <topology evidence="1">Multi-pass membrane protein</topology>
    </subcellularLocation>
</comment>
<dbReference type="Proteomes" id="UP000002009">
    <property type="component" value="Chromosome 2"/>
</dbReference>
<keyword evidence="13" id="KW-1185">Reference proteome</keyword>
<evidence type="ECO:0000256" key="6">
    <source>
        <dbReference type="ARBA" id="ARBA00022989"/>
    </source>
</evidence>
<dbReference type="InterPro" id="IPR018247">
    <property type="entry name" value="EF_Hand_1_Ca_BS"/>
</dbReference>
<feature type="domain" description="EF-hand" evidence="11">
    <location>
        <begin position="245"/>
        <end position="280"/>
    </location>
</feature>
<feature type="transmembrane region" description="Helical" evidence="10">
    <location>
        <begin position="400"/>
        <end position="423"/>
    </location>
</feature>
<feature type="transmembrane region" description="Helical" evidence="10">
    <location>
        <begin position="20"/>
        <end position="42"/>
    </location>
</feature>
<keyword evidence="8 10" id="KW-0472">Membrane</keyword>
<protein>
    <submittedName>
        <fullName evidence="12">Ca2+:Cation antiporter family</fullName>
    </submittedName>
</protein>
<dbReference type="InterPro" id="IPR004713">
    <property type="entry name" value="CaH_exchang"/>
</dbReference>
<keyword evidence="6 10" id="KW-1133">Transmembrane helix</keyword>
<feature type="domain" description="EF-hand" evidence="11">
    <location>
        <begin position="286"/>
        <end position="321"/>
    </location>
</feature>
<dbReference type="GO" id="GO:0012505">
    <property type="term" value="C:endomembrane system"/>
    <property type="evidence" value="ECO:0007669"/>
    <property type="project" value="UniProtKB-SubCell"/>
</dbReference>
<evidence type="ECO:0000256" key="3">
    <source>
        <dbReference type="ARBA" id="ARBA00022449"/>
    </source>
</evidence>
<evidence type="ECO:0000256" key="2">
    <source>
        <dbReference type="ARBA" id="ARBA00022448"/>
    </source>
</evidence>
<dbReference type="InterPro" id="IPR004837">
    <property type="entry name" value="NaCa_Exmemb"/>
</dbReference>
<dbReference type="KEGG" id="mis:MICPUN_54143"/>
<dbReference type="GO" id="GO:0015369">
    <property type="term" value="F:calcium:proton antiporter activity"/>
    <property type="evidence" value="ECO:0007669"/>
    <property type="project" value="TreeGrafter"/>
</dbReference>
<evidence type="ECO:0000313" key="13">
    <source>
        <dbReference type="Proteomes" id="UP000002009"/>
    </source>
</evidence>
<feature type="transmembrane region" description="Helical" evidence="10">
    <location>
        <begin position="183"/>
        <end position="204"/>
    </location>
</feature>
<dbReference type="Gene3D" id="1.10.238.10">
    <property type="entry name" value="EF-hand"/>
    <property type="match status" value="1"/>
</dbReference>
<organism evidence="12 13">
    <name type="scientific">Micromonas commoda (strain RCC299 / NOUM17 / CCMP2709)</name>
    <name type="common">Picoplanktonic green alga</name>
    <dbReference type="NCBI Taxonomy" id="296587"/>
    <lineage>
        <taxon>Eukaryota</taxon>
        <taxon>Viridiplantae</taxon>
        <taxon>Chlorophyta</taxon>
        <taxon>Mamiellophyceae</taxon>
        <taxon>Mamiellales</taxon>
        <taxon>Mamiellaceae</taxon>
        <taxon>Micromonas</taxon>
    </lineage>
</organism>
<dbReference type="InterPro" id="IPR002048">
    <property type="entry name" value="EF_hand_dom"/>
</dbReference>
<dbReference type="GO" id="GO:0006874">
    <property type="term" value="P:intracellular calcium ion homeostasis"/>
    <property type="evidence" value="ECO:0007669"/>
    <property type="project" value="TreeGrafter"/>
</dbReference>
<evidence type="ECO:0000256" key="5">
    <source>
        <dbReference type="ARBA" id="ARBA00022837"/>
    </source>
</evidence>
<evidence type="ECO:0000256" key="7">
    <source>
        <dbReference type="ARBA" id="ARBA00023065"/>
    </source>
</evidence>
<dbReference type="OMA" id="HTMKFLS"/>
<feature type="transmembrane region" description="Helical" evidence="10">
    <location>
        <begin position="92"/>
        <end position="115"/>
    </location>
</feature>
<name>C1E0B6_MICCC</name>
<dbReference type="PANTHER" id="PTHR31503:SF36">
    <property type="entry name" value="SODIUM_CALCIUM EXCHANGER MEMBRANE REGION DOMAIN-CONTAINING PROTEIN"/>
    <property type="match status" value="1"/>
</dbReference>
<dbReference type="EMBL" id="CP001323">
    <property type="protein sequence ID" value="ACO61274.1"/>
    <property type="molecule type" value="Genomic_DNA"/>
</dbReference>
<keyword evidence="7" id="KW-0406">Ion transport</keyword>
<proteinExistence type="predicted"/>
<gene>
    <name evidence="12" type="ORF">MICPUN_54143</name>
</gene>
<dbReference type="Gene3D" id="1.20.1420.30">
    <property type="entry name" value="NCX, central ion-binding region"/>
    <property type="match status" value="1"/>
</dbReference>
<keyword evidence="5" id="KW-0106">Calcium</keyword>
<keyword evidence="2" id="KW-0813">Transport</keyword>